<dbReference type="EMBL" id="AP025733">
    <property type="protein sequence ID" value="BDI20699.1"/>
    <property type="molecule type" value="Genomic_DNA"/>
</dbReference>
<protein>
    <submittedName>
        <fullName evidence="1">Uncharacterized protein</fullName>
    </submittedName>
</protein>
<reference evidence="1" key="1">
    <citation type="submission" date="2022-04" db="EMBL/GenBank/DDBJ databases">
        <title>Complete genome sequence of a cyanobacterium, Nostoc sp. SO-36, isolated in Antarctica.</title>
        <authorList>
            <person name="Kanesaki Y."/>
            <person name="Effendi D."/>
            <person name="Sakamoto T."/>
            <person name="Ohtani S."/>
            <person name="Awai K."/>
        </authorList>
    </citation>
    <scope>NUCLEOTIDE SEQUENCE</scope>
    <source>
        <strain evidence="1">SO-36</strain>
        <plasmid evidence="1">pANSO36A</plasmid>
    </source>
</reference>
<evidence type="ECO:0000313" key="2">
    <source>
        <dbReference type="Proteomes" id="UP001055453"/>
    </source>
</evidence>
<organism evidence="1 2">
    <name type="scientific">Nostoc cf. commune SO-36</name>
    <dbReference type="NCBI Taxonomy" id="449208"/>
    <lineage>
        <taxon>Bacteria</taxon>
        <taxon>Bacillati</taxon>
        <taxon>Cyanobacteriota</taxon>
        <taxon>Cyanophyceae</taxon>
        <taxon>Nostocales</taxon>
        <taxon>Nostocaceae</taxon>
        <taxon>Nostoc</taxon>
    </lineage>
</organism>
<name>A0ABN6QE78_NOSCO</name>
<proteinExistence type="predicted"/>
<sequence>MASAYSRQLSDGAWLNQSIILPNLTQVGSKLPLLAMQWVSCYLPCISTECLITEKLLAYVLFTIVALKLLKLHNLN</sequence>
<geneLocation type="plasmid" evidence="1 2">
    <name>pANSO36A</name>
</geneLocation>
<keyword evidence="1" id="KW-0614">Plasmid</keyword>
<accession>A0ABN6QE78</accession>
<dbReference type="Proteomes" id="UP001055453">
    <property type="component" value="Plasmid pANSO36A"/>
</dbReference>
<evidence type="ECO:0000313" key="1">
    <source>
        <dbReference type="EMBL" id="BDI20699.1"/>
    </source>
</evidence>
<keyword evidence="2" id="KW-1185">Reference proteome</keyword>
<gene>
    <name evidence="1" type="ORF">ANSO36C_65010</name>
</gene>